<dbReference type="Proteomes" id="UP000176421">
    <property type="component" value="Unassembled WGS sequence"/>
</dbReference>
<dbReference type="Gene3D" id="1.20.1440.60">
    <property type="entry name" value="23S rRNA-intervening sequence"/>
    <property type="match status" value="1"/>
</dbReference>
<dbReference type="AlphaFoldDB" id="A0A1G2I577"/>
<reference evidence="1 2" key="1">
    <citation type="journal article" date="2016" name="Nat. Commun.">
        <title>Thousands of microbial genomes shed light on interconnected biogeochemical processes in an aquifer system.</title>
        <authorList>
            <person name="Anantharaman K."/>
            <person name="Brown C.T."/>
            <person name="Hug L.A."/>
            <person name="Sharon I."/>
            <person name="Castelle C.J."/>
            <person name="Probst A.J."/>
            <person name="Thomas B.C."/>
            <person name="Singh A."/>
            <person name="Wilkins M.J."/>
            <person name="Karaoz U."/>
            <person name="Brodie E.L."/>
            <person name="Williams K.H."/>
            <person name="Hubbard S.S."/>
            <person name="Banfield J.F."/>
        </authorList>
    </citation>
    <scope>NUCLEOTIDE SEQUENCE [LARGE SCALE GENOMIC DNA]</scope>
</reference>
<dbReference type="CDD" id="cd16376">
    <property type="entry name" value="Avd_like"/>
    <property type="match status" value="1"/>
</dbReference>
<sequence length="141" mass="16363">MTQLNFHNNFNSYNAPPQTLPVLEKSKSVYKKWLEVHRNMERTARFGLGNKIDILFLDLLELLRKSVYSPINKKLEILELAIEKVDSLRFFLQLLWEAKFTSNKTYISLASDTEDLGKIIGGWRKGILTKLPPIKAGERKQ</sequence>
<gene>
    <name evidence="1" type="ORF">A3D35_03265</name>
</gene>
<protein>
    <recommendedName>
        <fullName evidence="3">Four helix bundle protein</fullName>
    </recommendedName>
</protein>
<evidence type="ECO:0000313" key="1">
    <source>
        <dbReference type="EMBL" id="OGZ69198.1"/>
    </source>
</evidence>
<evidence type="ECO:0000313" key="2">
    <source>
        <dbReference type="Proteomes" id="UP000176421"/>
    </source>
</evidence>
<comment type="caution">
    <text evidence="1">The sequence shown here is derived from an EMBL/GenBank/DDBJ whole genome shotgun (WGS) entry which is preliminary data.</text>
</comment>
<dbReference type="STRING" id="1802206.A3D35_03265"/>
<dbReference type="EMBL" id="MHOS01000012">
    <property type="protein sequence ID" value="OGZ69198.1"/>
    <property type="molecule type" value="Genomic_DNA"/>
</dbReference>
<proteinExistence type="predicted"/>
<dbReference type="InterPro" id="IPR055360">
    <property type="entry name" value="bAvd"/>
</dbReference>
<organism evidence="1 2">
    <name type="scientific">Candidatus Staskawiczbacteria bacterium RIFCSPHIGHO2_02_FULL_34_9</name>
    <dbReference type="NCBI Taxonomy" id="1802206"/>
    <lineage>
        <taxon>Bacteria</taxon>
        <taxon>Candidatus Staskawicziibacteriota</taxon>
    </lineage>
</organism>
<dbReference type="InterPro" id="IPR036583">
    <property type="entry name" value="23S_rRNA_IVS_sf"/>
</dbReference>
<accession>A0A1G2I577</accession>
<name>A0A1G2I577_9BACT</name>
<evidence type="ECO:0008006" key="3">
    <source>
        <dbReference type="Google" id="ProtNLM"/>
    </source>
</evidence>